<accession>A0A4R6SF65</accession>
<sequence>MSEGMFEFMTDQLEEERRTEAPPPAAAQEPSSEPQPTDESPKAENGESDRSHLWDLGSTDSSDSSRDDYSVSSSDDSSGGGSSPFSAMVSAIAGWFSGAAAAAGDDLVEPNLTDFSDPGVHATPLGRVKEAEQREQRDAELQKIAAFNEAEKRKDTEWRKQDDPIEDKTTAQPIDEAGTSPGQPENTWVEDDLVGGAASPAATPSEEPDKTWVEDALQIETISRAKNTYMDTFREAVTEVVASAKEAVRQEIQGVRQTVEAAKDQYTNLTMTVQEAEAFLSGKVEGVVQQRFAALDDPHVQIDDFMPIMLNINKTSVAPKEAAKTVKDVLSGAITAKDLVLDQFSPFKFLEDVTKDEGCTEALVVLFRSYDENKRVETIADFVINALKGLEDMVDMRSQVD</sequence>
<protein>
    <submittedName>
        <fullName evidence="2">Uncharacterized protein</fullName>
    </submittedName>
</protein>
<feature type="compositionally biased region" description="Basic and acidic residues" evidence="1">
    <location>
        <begin position="39"/>
        <end position="53"/>
    </location>
</feature>
<evidence type="ECO:0000313" key="3">
    <source>
        <dbReference type="Proteomes" id="UP000295444"/>
    </source>
</evidence>
<organism evidence="2 3">
    <name type="scientific">Labedaea rhizosphaerae</name>
    <dbReference type="NCBI Taxonomy" id="598644"/>
    <lineage>
        <taxon>Bacteria</taxon>
        <taxon>Bacillati</taxon>
        <taxon>Actinomycetota</taxon>
        <taxon>Actinomycetes</taxon>
        <taxon>Pseudonocardiales</taxon>
        <taxon>Pseudonocardiaceae</taxon>
        <taxon>Labedaea</taxon>
    </lineage>
</organism>
<proteinExistence type="predicted"/>
<feature type="region of interest" description="Disordered" evidence="1">
    <location>
        <begin position="1"/>
        <end position="86"/>
    </location>
</feature>
<gene>
    <name evidence="2" type="ORF">EV186_1021</name>
</gene>
<keyword evidence="3" id="KW-1185">Reference proteome</keyword>
<feature type="compositionally biased region" description="Low complexity" evidence="1">
    <location>
        <begin position="26"/>
        <end position="35"/>
    </location>
</feature>
<feature type="compositionally biased region" description="Basic and acidic residues" evidence="1">
    <location>
        <begin position="127"/>
        <end position="141"/>
    </location>
</feature>
<name>A0A4R6SF65_LABRH</name>
<dbReference type="EMBL" id="SNXZ01000002">
    <property type="protein sequence ID" value="TDQ00140.1"/>
    <property type="molecule type" value="Genomic_DNA"/>
</dbReference>
<dbReference type="Proteomes" id="UP000295444">
    <property type="component" value="Unassembled WGS sequence"/>
</dbReference>
<feature type="region of interest" description="Disordered" evidence="1">
    <location>
        <begin position="109"/>
        <end position="190"/>
    </location>
</feature>
<dbReference type="AlphaFoldDB" id="A0A4R6SF65"/>
<evidence type="ECO:0000256" key="1">
    <source>
        <dbReference type="SAM" id="MobiDB-lite"/>
    </source>
</evidence>
<feature type="compositionally biased region" description="Low complexity" evidence="1">
    <location>
        <begin position="70"/>
        <end position="86"/>
    </location>
</feature>
<evidence type="ECO:0000313" key="2">
    <source>
        <dbReference type="EMBL" id="TDQ00140.1"/>
    </source>
</evidence>
<dbReference type="RefSeq" id="WP_133848894.1">
    <property type="nucleotide sequence ID" value="NZ_SNXZ01000002.1"/>
</dbReference>
<reference evidence="2 3" key="1">
    <citation type="submission" date="2019-03" db="EMBL/GenBank/DDBJ databases">
        <title>Genomic Encyclopedia of Type Strains, Phase IV (KMG-IV): sequencing the most valuable type-strain genomes for metagenomic binning, comparative biology and taxonomic classification.</title>
        <authorList>
            <person name="Goeker M."/>
        </authorList>
    </citation>
    <scope>NUCLEOTIDE SEQUENCE [LARGE SCALE GENOMIC DNA]</scope>
    <source>
        <strain evidence="2 3">DSM 45361</strain>
    </source>
</reference>
<comment type="caution">
    <text evidence="2">The sequence shown here is derived from an EMBL/GenBank/DDBJ whole genome shotgun (WGS) entry which is preliminary data.</text>
</comment>
<feature type="compositionally biased region" description="Basic and acidic residues" evidence="1">
    <location>
        <begin position="149"/>
        <end position="169"/>
    </location>
</feature>